<reference evidence="2" key="1">
    <citation type="submission" date="2016-11" db="EMBL/GenBank/DDBJ databases">
        <authorList>
            <person name="Jaros S."/>
            <person name="Januszkiewicz K."/>
            <person name="Wedrychowicz H."/>
        </authorList>
    </citation>
    <scope>NUCLEOTIDE SEQUENCE [LARGE SCALE GENOMIC DNA]</scope>
    <source>
        <strain evidence="2">CGMCC 4.3555</strain>
    </source>
</reference>
<sequence>MPTLTAADLDQAAARIAPTLTEPERAAWASIAAGYSRGLVAKNTQQLVDEALRSLPDHGTRPAVDVRLPGRIARALPDWAHRTRIDLSHKPSTQLAVAAEVLRRWGWQQKPHKLRDWRGRRCICGAICTTVDGLGIGSVDSAHQAAGYVLLELRARNWNALVGDWNQRVCRTAEQAIELVTASHHRALAAGH</sequence>
<dbReference type="InterPro" id="IPR045677">
    <property type="entry name" value="DUF6197"/>
</dbReference>
<dbReference type="Proteomes" id="UP000184388">
    <property type="component" value="Unassembled WGS sequence"/>
</dbReference>
<evidence type="ECO:0000313" key="2">
    <source>
        <dbReference type="Proteomes" id="UP000184388"/>
    </source>
</evidence>
<protein>
    <submittedName>
        <fullName evidence="1">Uncharacterized protein</fullName>
    </submittedName>
</protein>
<dbReference type="AlphaFoldDB" id="A0A9X8MT94"/>
<comment type="caution">
    <text evidence="1">The sequence shown here is derived from an EMBL/GenBank/DDBJ whole genome shotgun (WGS) entry which is preliminary data.</text>
</comment>
<dbReference type="Pfam" id="PF19698">
    <property type="entry name" value="DUF6197"/>
    <property type="match status" value="1"/>
</dbReference>
<gene>
    <name evidence="1" type="ORF">SAMN05216268_10670</name>
</gene>
<proteinExistence type="predicted"/>
<dbReference type="RefSeq" id="WP_073444614.1">
    <property type="nucleotide sequence ID" value="NZ_FRBK01000006.1"/>
</dbReference>
<organism evidence="1 2">
    <name type="scientific">Streptomyces yunnanensis</name>
    <dbReference type="NCBI Taxonomy" id="156453"/>
    <lineage>
        <taxon>Bacteria</taxon>
        <taxon>Bacillati</taxon>
        <taxon>Actinomycetota</taxon>
        <taxon>Actinomycetes</taxon>
        <taxon>Kitasatosporales</taxon>
        <taxon>Streptomycetaceae</taxon>
        <taxon>Streptomyces</taxon>
    </lineage>
</organism>
<accession>A0A9X8MT94</accession>
<evidence type="ECO:0000313" key="1">
    <source>
        <dbReference type="EMBL" id="SHL75052.1"/>
    </source>
</evidence>
<name>A0A9X8MT94_9ACTN</name>
<dbReference type="EMBL" id="FRBK01000006">
    <property type="protein sequence ID" value="SHL75052.1"/>
    <property type="molecule type" value="Genomic_DNA"/>
</dbReference>